<dbReference type="EMBL" id="JAVRJZ010000010">
    <property type="protein sequence ID" value="KAK2717495.1"/>
    <property type="molecule type" value="Genomic_DNA"/>
</dbReference>
<sequence length="72" mass="7965">MDRYGLVILALLEVRLKGADSLILVKGFTILHSGTEKKREAGVAIMLSTSASRALIKRTPINERIIEARFRG</sequence>
<organism evidence="1 2">
    <name type="scientific">Artemia franciscana</name>
    <name type="common">Brine shrimp</name>
    <name type="synonym">Artemia sanfranciscana</name>
    <dbReference type="NCBI Taxonomy" id="6661"/>
    <lineage>
        <taxon>Eukaryota</taxon>
        <taxon>Metazoa</taxon>
        <taxon>Ecdysozoa</taxon>
        <taxon>Arthropoda</taxon>
        <taxon>Crustacea</taxon>
        <taxon>Branchiopoda</taxon>
        <taxon>Anostraca</taxon>
        <taxon>Artemiidae</taxon>
        <taxon>Artemia</taxon>
    </lineage>
</organism>
<proteinExistence type="predicted"/>
<gene>
    <name evidence="1" type="ORF">QYM36_006319</name>
</gene>
<evidence type="ECO:0000313" key="1">
    <source>
        <dbReference type="EMBL" id="KAK2717495.1"/>
    </source>
</evidence>
<dbReference type="Proteomes" id="UP001187531">
    <property type="component" value="Unassembled WGS sequence"/>
</dbReference>
<protein>
    <submittedName>
        <fullName evidence="1">Uncharacterized protein</fullName>
    </submittedName>
</protein>
<keyword evidence="2" id="KW-1185">Reference proteome</keyword>
<name>A0AA88LDG2_ARTSF</name>
<comment type="caution">
    <text evidence="1">The sequence shown here is derived from an EMBL/GenBank/DDBJ whole genome shotgun (WGS) entry which is preliminary data.</text>
</comment>
<dbReference type="AlphaFoldDB" id="A0AA88LDG2"/>
<evidence type="ECO:0000313" key="2">
    <source>
        <dbReference type="Proteomes" id="UP001187531"/>
    </source>
</evidence>
<accession>A0AA88LDG2</accession>
<reference evidence="1" key="1">
    <citation type="submission" date="2023-07" db="EMBL/GenBank/DDBJ databases">
        <title>Chromosome-level genome assembly of Artemia franciscana.</title>
        <authorList>
            <person name="Jo E."/>
        </authorList>
    </citation>
    <scope>NUCLEOTIDE SEQUENCE</scope>
    <source>
        <tissue evidence="1">Whole body</tissue>
    </source>
</reference>